<evidence type="ECO:0000313" key="8">
    <source>
        <dbReference type="Proteomes" id="UP000694844"/>
    </source>
</evidence>
<dbReference type="SMART" id="SM00082">
    <property type="entry name" value="LRRCT"/>
    <property type="match status" value="1"/>
</dbReference>
<dbReference type="KEGG" id="cvn:111125940"/>
<feature type="compositionally biased region" description="Low complexity" evidence="4">
    <location>
        <begin position="988"/>
        <end position="1006"/>
    </location>
</feature>
<feature type="compositionally biased region" description="Polar residues" evidence="4">
    <location>
        <begin position="513"/>
        <end position="528"/>
    </location>
</feature>
<evidence type="ECO:0000259" key="7">
    <source>
        <dbReference type="SMART" id="SM00082"/>
    </source>
</evidence>
<feature type="region of interest" description="Disordered" evidence="4">
    <location>
        <begin position="1129"/>
        <end position="1175"/>
    </location>
</feature>
<dbReference type="Proteomes" id="UP000694844">
    <property type="component" value="Chromosome 1"/>
</dbReference>
<dbReference type="PANTHER" id="PTHR45712:SF22">
    <property type="entry name" value="INSULIN-LIKE GROWTH FACTOR-BINDING PROTEIN COMPLEX ACID LABILE SUBUNIT"/>
    <property type="match status" value="1"/>
</dbReference>
<feature type="region of interest" description="Disordered" evidence="4">
    <location>
        <begin position="1083"/>
        <end position="1102"/>
    </location>
</feature>
<feature type="region of interest" description="Disordered" evidence="4">
    <location>
        <begin position="638"/>
        <end position="660"/>
    </location>
</feature>
<keyword evidence="8" id="KW-1185">Reference proteome</keyword>
<feature type="compositionally biased region" description="Polar residues" evidence="4">
    <location>
        <begin position="853"/>
        <end position="914"/>
    </location>
</feature>
<feature type="compositionally biased region" description="Low complexity" evidence="4">
    <location>
        <begin position="1157"/>
        <end position="1175"/>
    </location>
</feature>
<keyword evidence="5" id="KW-1133">Transmembrane helix</keyword>
<reference evidence="8" key="1">
    <citation type="submission" date="2024-06" db="UniProtKB">
        <authorList>
            <consortium name="RefSeq"/>
        </authorList>
    </citation>
    <scope>NUCLEOTIDE SEQUENCE [LARGE SCALE GENOMIC DNA]</scope>
</reference>
<feature type="region of interest" description="Disordered" evidence="4">
    <location>
        <begin position="479"/>
        <end position="528"/>
    </location>
</feature>
<dbReference type="Gene3D" id="3.80.10.10">
    <property type="entry name" value="Ribonuclease Inhibitor"/>
    <property type="match status" value="2"/>
</dbReference>
<organism evidence="8 9">
    <name type="scientific">Crassostrea virginica</name>
    <name type="common">Eastern oyster</name>
    <dbReference type="NCBI Taxonomy" id="6565"/>
    <lineage>
        <taxon>Eukaryota</taxon>
        <taxon>Metazoa</taxon>
        <taxon>Spiralia</taxon>
        <taxon>Lophotrochozoa</taxon>
        <taxon>Mollusca</taxon>
        <taxon>Bivalvia</taxon>
        <taxon>Autobranchia</taxon>
        <taxon>Pteriomorphia</taxon>
        <taxon>Ostreida</taxon>
        <taxon>Ostreoidea</taxon>
        <taxon>Ostreidae</taxon>
        <taxon>Crassostrea</taxon>
    </lineage>
</organism>
<feature type="chain" id="PRO_5034473678" evidence="6">
    <location>
        <begin position="22"/>
        <end position="1281"/>
    </location>
</feature>
<accession>A0A8B8DD26</accession>
<feature type="compositionally biased region" description="Low complexity" evidence="4">
    <location>
        <begin position="831"/>
        <end position="852"/>
    </location>
</feature>
<dbReference type="InterPro" id="IPR001611">
    <property type="entry name" value="Leu-rich_rpt"/>
</dbReference>
<feature type="compositionally biased region" description="Low complexity" evidence="4">
    <location>
        <begin position="500"/>
        <end position="512"/>
    </location>
</feature>
<dbReference type="PROSITE" id="PS51450">
    <property type="entry name" value="LRR"/>
    <property type="match status" value="5"/>
</dbReference>
<dbReference type="SUPFAM" id="SSF52058">
    <property type="entry name" value="L domain-like"/>
    <property type="match status" value="1"/>
</dbReference>
<evidence type="ECO:0000256" key="1">
    <source>
        <dbReference type="ARBA" id="ARBA00022614"/>
    </source>
</evidence>
<feature type="compositionally biased region" description="Low complexity" evidence="4">
    <location>
        <begin position="919"/>
        <end position="949"/>
    </location>
</feature>
<dbReference type="InterPro" id="IPR050333">
    <property type="entry name" value="SLRP"/>
</dbReference>
<evidence type="ECO:0000256" key="6">
    <source>
        <dbReference type="SAM" id="SignalP"/>
    </source>
</evidence>
<dbReference type="InterPro" id="IPR000483">
    <property type="entry name" value="Cys-rich_flank_reg_C"/>
</dbReference>
<feature type="compositionally biased region" description="Polar residues" evidence="4">
    <location>
        <begin position="547"/>
        <end position="585"/>
    </location>
</feature>
<name>A0A8B8DD26_CRAVI</name>
<evidence type="ECO:0000256" key="2">
    <source>
        <dbReference type="ARBA" id="ARBA00022729"/>
    </source>
</evidence>
<sequence>MEYWSLMTIVIIATLWALTDGANLLDESVCPKKCVLCEKNDTSWEILGATCEDVTVGELAGPVKHVHIYDGAPDKIPNGILKDFLFFGIEDLTYLKIQNYGLTRIWGSPLINNSHLEVLDLAENKIFDITTQSFLGPTGLRVLILSKNNISQIPNDTFSGLQSLTNLNLSYNHLESISSMLFDGLPNLIDLDLSHNEIDSLDKEVMKNIKTIQRLKLGYNQWRTVPSHLFTDLIHLNFLSLEGNNLSTISEKDFPGKSVTILNIANNNFTEVPTQALEQLSKYDLVFNISGNHIEKLNDLGNITVDTLDLSGNHMTDIDPGVFEHSTIATLDLHNNNLTTLPKLMELYFRLMGTRQILLHENPWHCDCNLQWLADFLYFHFSRVDPVCKTPPKYQGKMIQKLRRELQKDCLLTTTTTGVATLPLLSTAGTTKPTNTLTVSTLKPTVSTNPSSSSTSTLSATPSFTFRTSQKSTFSFENTTPAGIPSVSTPHITTDSVHSNTTATNTTLPNTTGEITWNNSSTSEMYPSAKSTLPNTLLSFTSVPLSSTTENVDRNNSLPSSFSTGNPTIVAPTNSALTTEDQVLGSTEKEVVTSESSSLANKGETSTSEYFTGSSETSKLPGNSLSTSNSLFTNFASGKTTDVGTHEVSSSENSDHSSETHIDATTESFLKGNFTTSNYLALETSNSSPMPEVSTIEGGMTTNQQTNEITTESFLTYSKSETTERYLSTENTVASSMYGQSTTLLENTSTTDEYQTPTNRAQTVSSSQTATEETNLMSTSLTSFQTLTNPELNYSGTTTENPAYSNLTQMFTGSTDIYSASQEMTSESPKTLETSTMSKSSTESSSPSETTSNFMSTSQSIVDASSETITTNSPSYLTSNTESTANGITSVPNPTKFTTGSATLTEESTTIQTSKELETSSYNTETTTNGIPLTNANTSSENSTKENTTSNGALWLNMTTVGNHPIGTSDVMNTTPAVTFTDDQVNATTPNTTGTIPTTDKSSSLTGDLVSSSIPVTLNPTGGVALNFSTLDSNLTTSGYNTFPVTPGSKATTIVVPNSTVESSSASTNLLSSNISTEFVTTTQTTNETAMTTSETTKNWSRQTTDSFHHTVEKSTAMMTERTTTQIAETTTPTSTAKVSTNQMLSSQSQMTTASINTGTGSGVTPTSSPTSPPSTNIITITTDNSTSVVAAQNAASENAGISTATIVGPIVALLILSCLGFLIFAGIKRSLVSKITDKLICSSEEGFFMPIKQFDQAKPLFNRKIKSDYSVYVTGNGNCA</sequence>
<evidence type="ECO:0000256" key="5">
    <source>
        <dbReference type="SAM" id="Phobius"/>
    </source>
</evidence>
<keyword evidence="5" id="KW-0472">Membrane</keyword>
<evidence type="ECO:0000256" key="3">
    <source>
        <dbReference type="ARBA" id="ARBA00022737"/>
    </source>
</evidence>
<feature type="compositionally biased region" description="Polar residues" evidence="4">
    <location>
        <begin position="479"/>
        <end position="499"/>
    </location>
</feature>
<feature type="compositionally biased region" description="Low complexity" evidence="4">
    <location>
        <begin position="1129"/>
        <end position="1141"/>
    </location>
</feature>
<reference evidence="9" key="2">
    <citation type="submission" date="2025-08" db="UniProtKB">
        <authorList>
            <consortium name="RefSeq"/>
        </authorList>
    </citation>
    <scope>IDENTIFICATION</scope>
    <source>
        <tissue evidence="9">Whole sample</tissue>
    </source>
</reference>
<feature type="region of interest" description="Disordered" evidence="4">
    <location>
        <begin position="547"/>
        <end position="624"/>
    </location>
</feature>
<dbReference type="Pfam" id="PF13855">
    <property type="entry name" value="LRR_8"/>
    <property type="match status" value="1"/>
</dbReference>
<dbReference type="SMART" id="SM00369">
    <property type="entry name" value="LRR_TYP"/>
    <property type="match status" value="7"/>
</dbReference>
<gene>
    <name evidence="9" type="primary">LOC111125940</name>
</gene>
<feature type="domain" description="LRRCT" evidence="7">
    <location>
        <begin position="362"/>
        <end position="411"/>
    </location>
</feature>
<feature type="transmembrane region" description="Helical" evidence="5">
    <location>
        <begin position="1207"/>
        <end position="1228"/>
    </location>
</feature>
<evidence type="ECO:0000313" key="9">
    <source>
        <dbReference type="RefSeq" id="XP_022325913.1"/>
    </source>
</evidence>
<dbReference type="GeneID" id="111125940"/>
<dbReference type="InterPro" id="IPR032675">
    <property type="entry name" value="LRR_dom_sf"/>
</dbReference>
<keyword evidence="2 6" id="KW-0732">Signal</keyword>
<keyword evidence="3" id="KW-0677">Repeat</keyword>
<feature type="signal peptide" evidence="6">
    <location>
        <begin position="1"/>
        <end position="21"/>
    </location>
</feature>
<keyword evidence="1" id="KW-0433">Leucine-rich repeat</keyword>
<feature type="compositionally biased region" description="Low complexity" evidence="4">
    <location>
        <begin position="1083"/>
        <end position="1097"/>
    </location>
</feature>
<dbReference type="OrthoDB" id="6160852at2759"/>
<feature type="region of interest" description="Disordered" evidence="4">
    <location>
        <begin position="821"/>
        <end position="949"/>
    </location>
</feature>
<feature type="compositionally biased region" description="Polar residues" evidence="4">
    <location>
        <begin position="599"/>
        <end position="621"/>
    </location>
</feature>
<evidence type="ECO:0000256" key="4">
    <source>
        <dbReference type="SAM" id="MobiDB-lite"/>
    </source>
</evidence>
<dbReference type="RefSeq" id="XP_022325913.1">
    <property type="nucleotide sequence ID" value="XM_022470205.1"/>
</dbReference>
<proteinExistence type="predicted"/>
<dbReference type="PANTHER" id="PTHR45712">
    <property type="entry name" value="AGAP008170-PA"/>
    <property type="match status" value="1"/>
</dbReference>
<dbReference type="InterPro" id="IPR003591">
    <property type="entry name" value="Leu-rich_rpt_typical-subtyp"/>
</dbReference>
<feature type="region of interest" description="Disordered" evidence="4">
    <location>
        <begin position="748"/>
        <end position="774"/>
    </location>
</feature>
<feature type="region of interest" description="Disordered" evidence="4">
    <location>
        <begin position="984"/>
        <end position="1006"/>
    </location>
</feature>
<feature type="compositionally biased region" description="Polar residues" evidence="4">
    <location>
        <begin position="1142"/>
        <end position="1156"/>
    </location>
</feature>
<keyword evidence="5" id="KW-0812">Transmembrane</keyword>
<dbReference type="SMART" id="SM00364">
    <property type="entry name" value="LRR_BAC"/>
    <property type="match status" value="3"/>
</dbReference>
<protein>
    <submittedName>
        <fullName evidence="9">Mucin-5AC-like</fullName>
    </submittedName>
</protein>